<organism evidence="2 3">
    <name type="scientific">Pseudovibrio denitrificans</name>
    <dbReference type="NCBI Taxonomy" id="258256"/>
    <lineage>
        <taxon>Bacteria</taxon>
        <taxon>Pseudomonadati</taxon>
        <taxon>Pseudomonadota</taxon>
        <taxon>Alphaproteobacteria</taxon>
        <taxon>Hyphomicrobiales</taxon>
        <taxon>Stappiaceae</taxon>
        <taxon>Pseudovibrio</taxon>
    </lineage>
</organism>
<dbReference type="AlphaFoldDB" id="A0A1I6XKJ0"/>
<keyword evidence="1" id="KW-0472">Membrane</keyword>
<feature type="transmembrane region" description="Helical" evidence="1">
    <location>
        <begin position="57"/>
        <end position="80"/>
    </location>
</feature>
<name>A0A1I6XKJ0_9HYPH</name>
<keyword evidence="1" id="KW-0812">Transmembrane</keyword>
<evidence type="ECO:0000313" key="3">
    <source>
        <dbReference type="Proteomes" id="UP000183371"/>
    </source>
</evidence>
<evidence type="ECO:0000313" key="2">
    <source>
        <dbReference type="EMBL" id="SFT38879.1"/>
    </source>
</evidence>
<keyword evidence="1" id="KW-1133">Transmembrane helix</keyword>
<dbReference type="EMBL" id="FPBD01000001">
    <property type="protein sequence ID" value="SFT38879.1"/>
    <property type="molecule type" value="Genomic_DNA"/>
</dbReference>
<sequence>MTNIFIIAGALFGIIVAPLGFFVGLQVSPVLANVLLLPFIVVSWSSGILLGDMSALLLVWSTVLSIAFWATVFGLVGFGIKKLRR</sequence>
<dbReference type="RefSeq" id="WP_054782490.1">
    <property type="nucleotide sequence ID" value="NZ_FPBD01000001.1"/>
</dbReference>
<protein>
    <submittedName>
        <fullName evidence="2">Uncharacterized protein</fullName>
    </submittedName>
</protein>
<feature type="transmembrane region" description="Helical" evidence="1">
    <location>
        <begin position="30"/>
        <end position="51"/>
    </location>
</feature>
<gene>
    <name evidence="2" type="ORF">SAMN05444141_101269</name>
</gene>
<evidence type="ECO:0000256" key="1">
    <source>
        <dbReference type="SAM" id="Phobius"/>
    </source>
</evidence>
<accession>A0A1I6XKJ0</accession>
<proteinExistence type="predicted"/>
<dbReference type="Proteomes" id="UP000183371">
    <property type="component" value="Unassembled WGS sequence"/>
</dbReference>
<keyword evidence="3" id="KW-1185">Reference proteome</keyword>
<feature type="transmembrane region" description="Helical" evidence="1">
    <location>
        <begin position="6"/>
        <end position="23"/>
    </location>
</feature>
<reference evidence="3" key="1">
    <citation type="submission" date="2016-10" db="EMBL/GenBank/DDBJ databases">
        <authorList>
            <person name="Varghese N."/>
            <person name="Submissions S."/>
        </authorList>
    </citation>
    <scope>NUCLEOTIDE SEQUENCE [LARGE SCALE GENOMIC DNA]</scope>
    <source>
        <strain evidence="3">DSM 17465</strain>
    </source>
</reference>